<proteinExistence type="predicted"/>
<dbReference type="InterPro" id="IPR012349">
    <property type="entry name" value="Split_barrel_FMN-bd"/>
</dbReference>
<evidence type="ECO:0000256" key="1">
    <source>
        <dbReference type="SAM" id="MobiDB-lite"/>
    </source>
</evidence>
<dbReference type="InterPro" id="IPR024747">
    <property type="entry name" value="Pyridox_Oxase-rel"/>
</dbReference>
<dbReference type="InParanoid" id="A0A420XNY4"/>
<dbReference type="Gene3D" id="2.30.110.10">
    <property type="entry name" value="Electron Transport, Fmn-binding Protein, Chain A"/>
    <property type="match status" value="1"/>
</dbReference>
<name>A0A420XNY4_9ACTN</name>
<dbReference type="PANTHER" id="PTHR34071">
    <property type="entry name" value="5-NITROIMIDAZOLE ANTIBIOTICS RESISTANCE PROTEIN, NIMA-FAMILY-RELATED PROTEIN-RELATED"/>
    <property type="match status" value="1"/>
</dbReference>
<sequence length="216" mass="22583">MTAHCTSADTPRPHRKLDRYRPDDEARAFLDSQLVGHLAYVSAGGRPHAVPMMYARVGDVVYLHGSTGAGTALRTRGGPLPASFSVTSVEGLVLARAAVHHSLQFRSVVVHGELSTVTDEHAKRVAFDVLVDAVAAGRSAQCRPASSKELASTAVLALSMDQVDHKARLHGVVDDAEDLALPFWAGVVPLAVVAGEPQPDAGVSGRAAPAGCWPSG</sequence>
<dbReference type="PANTHER" id="PTHR34071:SF2">
    <property type="entry name" value="FLAVIN-NUCLEOTIDE-BINDING PROTEIN"/>
    <property type="match status" value="1"/>
</dbReference>
<dbReference type="Proteomes" id="UP000281955">
    <property type="component" value="Unassembled WGS sequence"/>
</dbReference>
<evidence type="ECO:0000313" key="3">
    <source>
        <dbReference type="Proteomes" id="UP000281955"/>
    </source>
</evidence>
<comment type="caution">
    <text evidence="2">The sequence shown here is derived from an EMBL/GenBank/DDBJ whole genome shotgun (WGS) entry which is preliminary data.</text>
</comment>
<keyword evidence="3" id="KW-1185">Reference proteome</keyword>
<dbReference type="SUPFAM" id="SSF50475">
    <property type="entry name" value="FMN-binding split barrel"/>
    <property type="match status" value="1"/>
</dbReference>
<dbReference type="AlphaFoldDB" id="A0A420XNY4"/>
<protein>
    <recommendedName>
        <fullName evidence="4">Nitroimidazol reductase NimA-like FMN-containing flavoprotein (Pyridoxamine 5'-phosphate oxidase superfamily)</fullName>
    </recommendedName>
</protein>
<feature type="region of interest" description="Disordered" evidence="1">
    <location>
        <begin position="1"/>
        <end position="21"/>
    </location>
</feature>
<organism evidence="2 3">
    <name type="scientific">Motilibacter peucedani</name>
    <dbReference type="NCBI Taxonomy" id="598650"/>
    <lineage>
        <taxon>Bacteria</taxon>
        <taxon>Bacillati</taxon>
        <taxon>Actinomycetota</taxon>
        <taxon>Actinomycetes</taxon>
        <taxon>Motilibacterales</taxon>
        <taxon>Motilibacteraceae</taxon>
        <taxon>Motilibacter</taxon>
    </lineage>
</organism>
<dbReference type="Pfam" id="PF12900">
    <property type="entry name" value="Pyridox_ox_2"/>
    <property type="match status" value="1"/>
</dbReference>
<dbReference type="RefSeq" id="WP_231121738.1">
    <property type="nucleotide sequence ID" value="NZ_RBWV01000012.1"/>
</dbReference>
<dbReference type="EMBL" id="RBWV01000012">
    <property type="protein sequence ID" value="RKS73909.1"/>
    <property type="molecule type" value="Genomic_DNA"/>
</dbReference>
<evidence type="ECO:0000313" key="2">
    <source>
        <dbReference type="EMBL" id="RKS73909.1"/>
    </source>
</evidence>
<accession>A0A420XNY4</accession>
<evidence type="ECO:0008006" key="4">
    <source>
        <dbReference type="Google" id="ProtNLM"/>
    </source>
</evidence>
<gene>
    <name evidence="2" type="ORF">CLV35_2403</name>
</gene>
<reference evidence="2 3" key="1">
    <citation type="submission" date="2018-10" db="EMBL/GenBank/DDBJ databases">
        <title>Genomic Encyclopedia of Archaeal and Bacterial Type Strains, Phase II (KMG-II): from individual species to whole genera.</title>
        <authorList>
            <person name="Goeker M."/>
        </authorList>
    </citation>
    <scope>NUCLEOTIDE SEQUENCE [LARGE SCALE GENOMIC DNA]</scope>
    <source>
        <strain evidence="2 3">RP-AC37</strain>
    </source>
</reference>